<reference evidence="1 2" key="1">
    <citation type="submission" date="2018-08" db="EMBL/GenBank/DDBJ databases">
        <title>Aeromicrobium sp. M2KJ-4, whole genome shotgun sequence.</title>
        <authorList>
            <person name="Tuo L."/>
        </authorList>
    </citation>
    <scope>NUCLEOTIDE SEQUENCE [LARGE SCALE GENOMIC DNA]</scope>
    <source>
        <strain evidence="1 2">M2KJ-4</strain>
    </source>
</reference>
<evidence type="ECO:0000313" key="1">
    <source>
        <dbReference type="EMBL" id="REK72132.1"/>
    </source>
</evidence>
<dbReference type="EMBL" id="QUBR01000001">
    <property type="protein sequence ID" value="REK72132.1"/>
    <property type="molecule type" value="Genomic_DNA"/>
</dbReference>
<accession>A0A371P899</accession>
<organism evidence="1 2">
    <name type="scientific">Aeromicrobium endophyticum</name>
    <dbReference type="NCBI Taxonomy" id="2292704"/>
    <lineage>
        <taxon>Bacteria</taxon>
        <taxon>Bacillati</taxon>
        <taxon>Actinomycetota</taxon>
        <taxon>Actinomycetes</taxon>
        <taxon>Propionibacteriales</taxon>
        <taxon>Nocardioidaceae</taxon>
        <taxon>Aeromicrobium</taxon>
    </lineage>
</organism>
<protein>
    <submittedName>
        <fullName evidence="1">Uncharacterized protein</fullName>
    </submittedName>
</protein>
<name>A0A371P899_9ACTN</name>
<evidence type="ECO:0000313" key="2">
    <source>
        <dbReference type="Proteomes" id="UP000265581"/>
    </source>
</evidence>
<dbReference type="Proteomes" id="UP000265581">
    <property type="component" value="Unassembled WGS sequence"/>
</dbReference>
<comment type="caution">
    <text evidence="1">The sequence shown here is derived from an EMBL/GenBank/DDBJ whole genome shotgun (WGS) entry which is preliminary data.</text>
</comment>
<gene>
    <name evidence="1" type="ORF">DX116_00310</name>
</gene>
<dbReference type="AlphaFoldDB" id="A0A371P899"/>
<proteinExistence type="predicted"/>
<sequence length="101" mass="11637">MTSDVLHRRAGWALYVGEDGDYAWLFGWEGQGLLVVSVEPYGIDAYHHREDETATVNSARELWEWLKLREDDEDAKGGAEVTELRRQLREMSDEKLAETLP</sequence>
<keyword evidence="2" id="KW-1185">Reference proteome</keyword>